<accession>A0AAV4HHJ6</accession>
<sequence length="105" mass="11684">MEESANIARIIITGETTLYSLRQNVQATAPVSERRAHALGLQTHRVLKIVRTSSQRSQLAQIVDRPSHPLEVSSSALVLRRANLFSCFSRDDKLFTVSHVLTLSS</sequence>
<comment type="caution">
    <text evidence="1">The sequence shown here is derived from an EMBL/GenBank/DDBJ whole genome shotgun (WGS) entry which is preliminary data.</text>
</comment>
<evidence type="ECO:0000313" key="2">
    <source>
        <dbReference type="Proteomes" id="UP000762676"/>
    </source>
</evidence>
<keyword evidence="2" id="KW-1185">Reference proteome</keyword>
<protein>
    <recommendedName>
        <fullName evidence="3">UbiC transcription regulator-associated domain-containing protein</fullName>
    </recommendedName>
</protein>
<name>A0AAV4HHJ6_9GAST</name>
<dbReference type="Proteomes" id="UP000762676">
    <property type="component" value="Unassembled WGS sequence"/>
</dbReference>
<evidence type="ECO:0000313" key="1">
    <source>
        <dbReference type="EMBL" id="GFR96872.1"/>
    </source>
</evidence>
<dbReference type="EMBL" id="BMAT01005607">
    <property type="protein sequence ID" value="GFR96872.1"/>
    <property type="molecule type" value="Genomic_DNA"/>
</dbReference>
<dbReference type="AlphaFoldDB" id="A0AAV4HHJ6"/>
<gene>
    <name evidence="1" type="ORF">ElyMa_002731600</name>
</gene>
<proteinExistence type="predicted"/>
<reference evidence="1 2" key="1">
    <citation type="journal article" date="2021" name="Elife">
        <title>Chloroplast acquisition without the gene transfer in kleptoplastic sea slugs, Plakobranchus ocellatus.</title>
        <authorList>
            <person name="Maeda T."/>
            <person name="Takahashi S."/>
            <person name="Yoshida T."/>
            <person name="Shimamura S."/>
            <person name="Takaki Y."/>
            <person name="Nagai Y."/>
            <person name="Toyoda A."/>
            <person name="Suzuki Y."/>
            <person name="Arimoto A."/>
            <person name="Ishii H."/>
            <person name="Satoh N."/>
            <person name="Nishiyama T."/>
            <person name="Hasebe M."/>
            <person name="Maruyama T."/>
            <person name="Minagawa J."/>
            <person name="Obokata J."/>
            <person name="Shigenobu S."/>
        </authorList>
    </citation>
    <scope>NUCLEOTIDE SEQUENCE [LARGE SCALE GENOMIC DNA]</scope>
</reference>
<organism evidence="1 2">
    <name type="scientific">Elysia marginata</name>
    <dbReference type="NCBI Taxonomy" id="1093978"/>
    <lineage>
        <taxon>Eukaryota</taxon>
        <taxon>Metazoa</taxon>
        <taxon>Spiralia</taxon>
        <taxon>Lophotrochozoa</taxon>
        <taxon>Mollusca</taxon>
        <taxon>Gastropoda</taxon>
        <taxon>Heterobranchia</taxon>
        <taxon>Euthyneura</taxon>
        <taxon>Panpulmonata</taxon>
        <taxon>Sacoglossa</taxon>
        <taxon>Placobranchoidea</taxon>
        <taxon>Plakobranchidae</taxon>
        <taxon>Elysia</taxon>
    </lineage>
</organism>
<evidence type="ECO:0008006" key="3">
    <source>
        <dbReference type="Google" id="ProtNLM"/>
    </source>
</evidence>